<dbReference type="GO" id="GO:0008270">
    <property type="term" value="F:zinc ion binding"/>
    <property type="evidence" value="ECO:0007669"/>
    <property type="project" value="UniProtKB-KW"/>
</dbReference>
<dbReference type="AlphaFoldDB" id="A0A067QXC9"/>
<feature type="domain" description="Nuclear receptor" evidence="13">
    <location>
        <begin position="35"/>
        <end position="111"/>
    </location>
</feature>
<keyword evidence="11" id="KW-0539">Nucleus</keyword>
<keyword evidence="6" id="KW-0862">Zinc</keyword>
<evidence type="ECO:0000256" key="7">
    <source>
        <dbReference type="ARBA" id="ARBA00023015"/>
    </source>
</evidence>
<dbReference type="OrthoDB" id="5850793at2759"/>
<dbReference type="FunFam" id="3.30.50.10:FF:000034">
    <property type="entry name" value="CLUMA_CG002674, isoform A"/>
    <property type="match status" value="1"/>
</dbReference>
<evidence type="ECO:0000256" key="10">
    <source>
        <dbReference type="ARBA" id="ARBA00023170"/>
    </source>
</evidence>
<keyword evidence="9" id="KW-0804">Transcription</keyword>
<dbReference type="PROSITE" id="PS00031">
    <property type="entry name" value="NUCLEAR_REC_DBD_1"/>
    <property type="match status" value="1"/>
</dbReference>
<keyword evidence="15" id="KW-1185">Reference proteome</keyword>
<keyword evidence="5" id="KW-0863">Zinc-finger</keyword>
<gene>
    <name evidence="14" type="ORF">L798_11128</name>
</gene>
<dbReference type="PROSITE" id="PS51030">
    <property type="entry name" value="NUCLEAR_REC_DBD_2"/>
    <property type="match status" value="1"/>
</dbReference>
<feature type="compositionally biased region" description="Polar residues" evidence="12">
    <location>
        <begin position="442"/>
        <end position="457"/>
    </location>
</feature>
<keyword evidence="7" id="KW-0805">Transcription regulation</keyword>
<dbReference type="SUPFAM" id="SSF57716">
    <property type="entry name" value="Glucocorticoid receptor-like (DNA-binding domain)"/>
    <property type="match status" value="1"/>
</dbReference>
<sequence length="457" mass="49478">MDADARSAATGAGTTAGRWWGPATGNTSASTDVMNQLCRVCGEPAAGFHFGAFTCEGCKSFFGRTYNNTSSISECKNNGECIINKKNRTSCKACRLRKCLMVGMSKSGSRYGRRSNWFKIHCLLQEQQQQQQQQQQHTGSNPVLREPLSSKNSKMLPLWEGLSPHFHEVKQPFHLPSVVDVDNNNTGAPKNFLDSKSRTLPSAQVMPVRTLPGTAHPGYGSTGEAAAALWAARNTLLPLQVTSHHHASSLPSLPVPFITSPFLHSAGFHHPHHGGPPAARNFLLPFVHSMGTSPKHHGAERLASPVTSSSSGSSTSSSSQSPSPVRDLKHRQEAVEVSKHELRFKPTDDSRSANYDKSVAMLQSLGPVQDQPIDLSLRSGLNSKTVKHRRREGCKGHSSSEDKLEDQDEVGSDSDDDVKSCGDDRGVEGENEPLEERGGNGESSKPVSTPLDLTTRT</sequence>
<evidence type="ECO:0000256" key="2">
    <source>
        <dbReference type="ARBA" id="ARBA00006647"/>
    </source>
</evidence>
<evidence type="ECO:0000256" key="3">
    <source>
        <dbReference type="ARBA" id="ARBA00022473"/>
    </source>
</evidence>
<dbReference type="InParanoid" id="A0A067QXC9"/>
<evidence type="ECO:0000256" key="5">
    <source>
        <dbReference type="ARBA" id="ARBA00022771"/>
    </source>
</evidence>
<evidence type="ECO:0000256" key="6">
    <source>
        <dbReference type="ARBA" id="ARBA00022833"/>
    </source>
</evidence>
<evidence type="ECO:0000256" key="1">
    <source>
        <dbReference type="ARBA" id="ARBA00004123"/>
    </source>
</evidence>
<comment type="similarity">
    <text evidence="2">Belongs to the nuclear hormone receptor family. NR0 subfamily.</text>
</comment>
<feature type="region of interest" description="Disordered" evidence="12">
    <location>
        <begin position="371"/>
        <end position="457"/>
    </location>
</feature>
<evidence type="ECO:0000256" key="8">
    <source>
        <dbReference type="ARBA" id="ARBA00023125"/>
    </source>
</evidence>
<evidence type="ECO:0000256" key="12">
    <source>
        <dbReference type="SAM" id="MobiDB-lite"/>
    </source>
</evidence>
<evidence type="ECO:0000313" key="15">
    <source>
        <dbReference type="Proteomes" id="UP000027135"/>
    </source>
</evidence>
<dbReference type="Pfam" id="PF00105">
    <property type="entry name" value="zf-C4"/>
    <property type="match status" value="1"/>
</dbReference>
<dbReference type="eggNOG" id="ENOG502RZKC">
    <property type="taxonomic scope" value="Eukaryota"/>
</dbReference>
<keyword evidence="10" id="KW-0675">Receptor</keyword>
<feature type="compositionally biased region" description="Low complexity" evidence="12">
    <location>
        <begin position="304"/>
        <end position="325"/>
    </location>
</feature>
<name>A0A067QXC9_ZOONE</name>
<evidence type="ECO:0000259" key="13">
    <source>
        <dbReference type="PROSITE" id="PS51030"/>
    </source>
</evidence>
<dbReference type="OMA" id="WAARNTL"/>
<dbReference type="InterPro" id="IPR001628">
    <property type="entry name" value="Znf_hrmn_rcpt"/>
</dbReference>
<organism evidence="14 15">
    <name type="scientific">Zootermopsis nevadensis</name>
    <name type="common">Dampwood termite</name>
    <dbReference type="NCBI Taxonomy" id="136037"/>
    <lineage>
        <taxon>Eukaryota</taxon>
        <taxon>Metazoa</taxon>
        <taxon>Ecdysozoa</taxon>
        <taxon>Arthropoda</taxon>
        <taxon>Hexapoda</taxon>
        <taxon>Insecta</taxon>
        <taxon>Pterygota</taxon>
        <taxon>Neoptera</taxon>
        <taxon>Polyneoptera</taxon>
        <taxon>Dictyoptera</taxon>
        <taxon>Blattodea</taxon>
        <taxon>Blattoidea</taxon>
        <taxon>Termitoidae</taxon>
        <taxon>Termopsidae</taxon>
        <taxon>Zootermopsis</taxon>
    </lineage>
</organism>
<dbReference type="PANTHER" id="PTHR48092">
    <property type="entry name" value="KNIRPS-RELATED PROTEIN-RELATED"/>
    <property type="match status" value="1"/>
</dbReference>
<evidence type="ECO:0000256" key="9">
    <source>
        <dbReference type="ARBA" id="ARBA00023163"/>
    </source>
</evidence>
<keyword evidence="4" id="KW-0479">Metal-binding</keyword>
<comment type="subcellular location">
    <subcellularLocation>
        <location evidence="1">Nucleus</location>
    </subcellularLocation>
</comment>
<dbReference type="EMBL" id="KK852851">
    <property type="protein sequence ID" value="KDR15053.1"/>
    <property type="molecule type" value="Genomic_DNA"/>
</dbReference>
<feature type="compositionally biased region" description="Acidic residues" evidence="12">
    <location>
        <begin position="403"/>
        <end position="416"/>
    </location>
</feature>
<dbReference type="Proteomes" id="UP000027135">
    <property type="component" value="Unassembled WGS sequence"/>
</dbReference>
<evidence type="ECO:0000256" key="11">
    <source>
        <dbReference type="ARBA" id="ARBA00023242"/>
    </source>
</evidence>
<keyword evidence="8" id="KW-0238">DNA-binding</keyword>
<feature type="region of interest" description="Disordered" evidence="12">
    <location>
        <begin position="129"/>
        <end position="148"/>
    </location>
</feature>
<dbReference type="GO" id="GO:0043565">
    <property type="term" value="F:sequence-specific DNA binding"/>
    <property type="evidence" value="ECO:0007669"/>
    <property type="project" value="InterPro"/>
</dbReference>
<feature type="region of interest" description="Disordered" evidence="12">
    <location>
        <begin position="293"/>
        <end position="352"/>
    </location>
</feature>
<dbReference type="STRING" id="136037.A0A067QXC9"/>
<protein>
    <submittedName>
        <fullName evidence="14">Protein embryonic gonad</fullName>
    </submittedName>
</protein>
<dbReference type="InterPro" id="IPR013088">
    <property type="entry name" value="Znf_NHR/GATA"/>
</dbReference>
<dbReference type="Gene3D" id="3.30.50.10">
    <property type="entry name" value="Erythroid Transcription Factor GATA-1, subunit A"/>
    <property type="match status" value="1"/>
</dbReference>
<feature type="compositionally biased region" description="Basic and acidic residues" evidence="12">
    <location>
        <begin position="393"/>
        <end position="402"/>
    </location>
</feature>
<proteinExistence type="inferred from homology"/>
<reference evidence="14 15" key="1">
    <citation type="journal article" date="2014" name="Nat. Commun.">
        <title>Molecular traces of alternative social organization in a termite genome.</title>
        <authorList>
            <person name="Terrapon N."/>
            <person name="Li C."/>
            <person name="Robertson H.M."/>
            <person name="Ji L."/>
            <person name="Meng X."/>
            <person name="Booth W."/>
            <person name="Chen Z."/>
            <person name="Childers C.P."/>
            <person name="Glastad K.M."/>
            <person name="Gokhale K."/>
            <person name="Gowin J."/>
            <person name="Gronenberg W."/>
            <person name="Hermansen R.A."/>
            <person name="Hu H."/>
            <person name="Hunt B.G."/>
            <person name="Huylmans A.K."/>
            <person name="Khalil S.M."/>
            <person name="Mitchell R.D."/>
            <person name="Munoz-Torres M.C."/>
            <person name="Mustard J.A."/>
            <person name="Pan H."/>
            <person name="Reese J.T."/>
            <person name="Scharf M.E."/>
            <person name="Sun F."/>
            <person name="Vogel H."/>
            <person name="Xiao J."/>
            <person name="Yang W."/>
            <person name="Yang Z."/>
            <person name="Yang Z."/>
            <person name="Zhou J."/>
            <person name="Zhu J."/>
            <person name="Brent C.S."/>
            <person name="Elsik C.G."/>
            <person name="Goodisman M.A."/>
            <person name="Liberles D.A."/>
            <person name="Roe R.M."/>
            <person name="Vargo E.L."/>
            <person name="Vilcinskas A."/>
            <person name="Wang J."/>
            <person name="Bornberg-Bauer E."/>
            <person name="Korb J."/>
            <person name="Zhang G."/>
            <person name="Liebig J."/>
        </authorList>
    </citation>
    <scope>NUCLEOTIDE SEQUENCE [LARGE SCALE GENOMIC DNA]</scope>
    <source>
        <tissue evidence="14">Whole organism</tissue>
    </source>
</reference>
<dbReference type="GO" id="GO:0005634">
    <property type="term" value="C:nucleus"/>
    <property type="evidence" value="ECO:0007669"/>
    <property type="project" value="UniProtKB-SubCell"/>
</dbReference>
<evidence type="ECO:0000256" key="4">
    <source>
        <dbReference type="ARBA" id="ARBA00022723"/>
    </source>
</evidence>
<accession>A0A067QXC9</accession>
<dbReference type="SMART" id="SM00399">
    <property type="entry name" value="ZnF_C4"/>
    <property type="match status" value="1"/>
</dbReference>
<feature type="compositionally biased region" description="Basic and acidic residues" evidence="12">
    <location>
        <begin position="417"/>
        <end position="439"/>
    </location>
</feature>
<dbReference type="GO" id="GO:0003700">
    <property type="term" value="F:DNA-binding transcription factor activity"/>
    <property type="evidence" value="ECO:0007669"/>
    <property type="project" value="InterPro"/>
</dbReference>
<evidence type="ECO:0000313" key="14">
    <source>
        <dbReference type="EMBL" id="KDR15053.1"/>
    </source>
</evidence>
<keyword evidence="3" id="KW-0217">Developmental protein</keyword>
<dbReference type="PRINTS" id="PR00047">
    <property type="entry name" value="STROIDFINGER"/>
</dbReference>
<dbReference type="InterPro" id="IPR050200">
    <property type="entry name" value="Nuclear_hormone_rcpt_NR3"/>
</dbReference>
<feature type="region of interest" description="Disordered" evidence="12">
    <location>
        <begin position="1"/>
        <end position="22"/>
    </location>
</feature>
<feature type="compositionally biased region" description="Basic and acidic residues" evidence="12">
    <location>
        <begin position="326"/>
        <end position="351"/>
    </location>
</feature>